<dbReference type="Pfam" id="PF20256">
    <property type="entry name" value="MoCoBD_2"/>
    <property type="match status" value="2"/>
</dbReference>
<proteinExistence type="predicted"/>
<dbReference type="InterPro" id="IPR000674">
    <property type="entry name" value="Ald_Oxase/Xan_DH_a/b"/>
</dbReference>
<dbReference type="PIRSF" id="PIRSF036389">
    <property type="entry name" value="IOR_B"/>
    <property type="match status" value="1"/>
</dbReference>
<feature type="domain" description="Aldehyde oxidase/xanthine dehydrogenase a/b hammerhead" evidence="1">
    <location>
        <begin position="190"/>
        <end position="273"/>
    </location>
</feature>
<dbReference type="Pfam" id="PF02738">
    <property type="entry name" value="MoCoBD_1"/>
    <property type="match status" value="1"/>
</dbReference>
<gene>
    <name evidence="2" type="ORF">PQR57_02300</name>
</gene>
<dbReference type="InterPro" id="IPR012368">
    <property type="entry name" value="OxRdtase_Mopterin-bd_su_IorB"/>
</dbReference>
<evidence type="ECO:0000313" key="2">
    <source>
        <dbReference type="EMBL" id="MFL9999842.1"/>
    </source>
</evidence>
<dbReference type="Proteomes" id="UP001629230">
    <property type="component" value="Unassembled WGS sequence"/>
</dbReference>
<dbReference type="InterPro" id="IPR008274">
    <property type="entry name" value="AldOxase/xan_DH_MoCoBD1"/>
</dbReference>
<dbReference type="Gene3D" id="3.90.1170.50">
    <property type="entry name" value="Aldehyde oxidase/xanthine dehydrogenase, a/b hammerhead"/>
    <property type="match status" value="1"/>
</dbReference>
<dbReference type="Gene3D" id="3.30.365.10">
    <property type="entry name" value="Aldehyde oxidase/xanthine dehydrogenase, molybdopterin binding domain"/>
    <property type="match status" value="4"/>
</dbReference>
<comment type="caution">
    <text evidence="2">The sequence shown here is derived from an EMBL/GenBank/DDBJ whole genome shotgun (WGS) entry which is preliminary data.</text>
</comment>
<organism evidence="2 3">
    <name type="scientific">Paraburkholderia dipogonis</name>
    <dbReference type="NCBI Taxonomy" id="1211383"/>
    <lineage>
        <taxon>Bacteria</taxon>
        <taxon>Pseudomonadati</taxon>
        <taxon>Pseudomonadota</taxon>
        <taxon>Betaproteobacteria</taxon>
        <taxon>Burkholderiales</taxon>
        <taxon>Burkholderiaceae</taxon>
        <taxon>Paraburkholderia</taxon>
    </lineage>
</organism>
<dbReference type="InterPro" id="IPR052516">
    <property type="entry name" value="N-heterocyclic_Hydroxylase"/>
</dbReference>
<accession>A0ABW9AIP2</accession>
<name>A0ABW9AIP2_9BURK</name>
<dbReference type="RefSeq" id="WP_408175333.1">
    <property type="nucleotide sequence ID" value="NZ_JAQQEZ010000001.1"/>
</dbReference>
<evidence type="ECO:0000259" key="1">
    <source>
        <dbReference type="SMART" id="SM01008"/>
    </source>
</evidence>
<keyword evidence="3" id="KW-1185">Reference proteome</keyword>
<evidence type="ECO:0000313" key="3">
    <source>
        <dbReference type="Proteomes" id="UP001629230"/>
    </source>
</evidence>
<dbReference type="PANTHER" id="PTHR47495">
    <property type="entry name" value="ALDEHYDE DEHYDROGENASE"/>
    <property type="match status" value="1"/>
</dbReference>
<protein>
    <submittedName>
        <fullName evidence="2">Molybdopterin-dependent oxidoreductase</fullName>
    </submittedName>
</protein>
<dbReference type="InterPro" id="IPR037165">
    <property type="entry name" value="AldOxase/xan_DH_Mopterin-bd_sf"/>
</dbReference>
<dbReference type="SMART" id="SM01008">
    <property type="entry name" value="Ald_Xan_dh_C"/>
    <property type="match status" value="1"/>
</dbReference>
<dbReference type="PANTHER" id="PTHR47495:SF1">
    <property type="entry name" value="BLL3820 PROTEIN"/>
    <property type="match status" value="1"/>
</dbReference>
<reference evidence="2 3" key="1">
    <citation type="journal article" date="2024" name="Chem. Sci.">
        <title>Discovery of megapolipeptins by genome mining of a Burkholderiales bacteria collection.</title>
        <authorList>
            <person name="Paulo B.S."/>
            <person name="Recchia M.J.J."/>
            <person name="Lee S."/>
            <person name="Fergusson C.H."/>
            <person name="Romanowski S.B."/>
            <person name="Hernandez A."/>
            <person name="Krull N."/>
            <person name="Liu D.Y."/>
            <person name="Cavanagh H."/>
            <person name="Bos A."/>
            <person name="Gray C.A."/>
            <person name="Murphy B.T."/>
            <person name="Linington R.G."/>
            <person name="Eustaquio A.S."/>
        </authorList>
    </citation>
    <scope>NUCLEOTIDE SEQUENCE [LARGE SCALE GENOMIC DNA]</scope>
    <source>
        <strain evidence="2 3">RL17-350-BIC-A</strain>
    </source>
</reference>
<dbReference type="EMBL" id="JAQQEZ010000001">
    <property type="protein sequence ID" value="MFL9999842.1"/>
    <property type="molecule type" value="Genomic_DNA"/>
</dbReference>
<dbReference type="SUPFAM" id="SSF56003">
    <property type="entry name" value="Molybdenum cofactor-binding domain"/>
    <property type="match status" value="2"/>
</dbReference>
<sequence length="719" mass="76936">MNPLTVVSTEAIGVPASERPQSLRANPCLGAWLRFSSEGYVEVLSGKVEIGQGIVTALAQIVAEELDVGIDQIRMRPANTAASPDEAVTSGSLSIQHSGTALRHACAHARAVLLERAACLLQVSTDLVHQFVVKRGEIKAPHGGLASYWAIAGEVQFDVDIDCTIAVKAAAAYTIVGAPVPRDDLADKFLAVPRFIQDIELPGMLHGRMLRPGSRATTLLSLDDGAARAVSGVVQVIRDGSLVGVLATSQRAAVEAIDKLRRHARWQRSEPLPEQQKLSVWLKQQPVETTVVAERQSAAPDVARTLKMSCDKPFLAHASIGPSCALARFDGERLEVWSHSQGIFNLRADLALSFGMAVSAVVVQHAEGAGCYGHNAADDVAYDAAWLARAARGQAVRVQWSRADELAWAPYGPAMVIELEADLDASDRVVGWRHSVWSNGHGTRPGRGNTPALLGAWHLETPFEAPAAVNPPLHAGGGAERNAVPLYDFPAWNIVNHRVLSMPLRTSSLRSLGAFANVFALESFVDDLAEATASEPLEWRLRHLSDPRARAVLQRAALRAGWHERDKQEGIGYGIAVARYKNSGAYCAVVARIEAGAQIVVTRLNIAVDVGTVINPDGVANQIEGGALQAVSWTLKEEVRFDRQRVTSDSWETYLILRFTEVPAVEVDIVPSNAPACGAGEASLGPTAAAIGNAVRDALGVRVTSLPLSAERIIAAFDQ</sequence>
<dbReference type="InterPro" id="IPR046867">
    <property type="entry name" value="AldOxase/xan_DH_MoCoBD2"/>
</dbReference>